<evidence type="ECO:0000256" key="1">
    <source>
        <dbReference type="SAM" id="MobiDB-lite"/>
    </source>
</evidence>
<gene>
    <name evidence="2" type="ORF">BU14_0497s0009</name>
</gene>
<proteinExistence type="predicted"/>
<protein>
    <submittedName>
        <fullName evidence="2">Uncharacterized protein</fullName>
    </submittedName>
</protein>
<feature type="region of interest" description="Disordered" evidence="1">
    <location>
        <begin position="1"/>
        <end position="53"/>
    </location>
</feature>
<keyword evidence="3" id="KW-1185">Reference proteome</keyword>
<dbReference type="EMBL" id="KV919104">
    <property type="protein sequence ID" value="OSX71845.1"/>
    <property type="molecule type" value="Genomic_DNA"/>
</dbReference>
<feature type="compositionally biased region" description="Low complexity" evidence="1">
    <location>
        <begin position="87"/>
        <end position="98"/>
    </location>
</feature>
<dbReference type="Proteomes" id="UP000218209">
    <property type="component" value="Unassembled WGS sequence"/>
</dbReference>
<feature type="compositionally biased region" description="Low complexity" evidence="1">
    <location>
        <begin position="130"/>
        <end position="149"/>
    </location>
</feature>
<sequence>MSRWDLVLEGGGAAGPAGYVPPPLPARGQFPGTPAERGPPRPRRRARRVAPPLSPALLLTRAVCAVGGDPGRSGWALRAPRAPPTAAPRLAATRAAPVPRRRAPCRAAPRRPPAAAAAAASPRRRRVRATRAAQRALRRGAGAATSGPPGRRPRRGGDKPQ</sequence>
<reference evidence="2 3" key="1">
    <citation type="submission" date="2017-03" db="EMBL/GenBank/DDBJ databases">
        <title>WGS assembly of Porphyra umbilicalis.</title>
        <authorList>
            <person name="Brawley S.H."/>
            <person name="Blouin N.A."/>
            <person name="Ficko-Blean E."/>
            <person name="Wheeler G.L."/>
            <person name="Lohr M."/>
            <person name="Goodson H.V."/>
            <person name="Jenkins J.W."/>
            <person name="Blaby-Haas C.E."/>
            <person name="Helliwell K.E."/>
            <person name="Chan C."/>
            <person name="Marriage T."/>
            <person name="Bhattacharya D."/>
            <person name="Klein A.S."/>
            <person name="Badis Y."/>
            <person name="Brodie J."/>
            <person name="Cao Y."/>
            <person name="Collen J."/>
            <person name="Dittami S.M."/>
            <person name="Gachon C.M."/>
            <person name="Green B.R."/>
            <person name="Karpowicz S."/>
            <person name="Kim J.W."/>
            <person name="Kudahl U."/>
            <person name="Lin S."/>
            <person name="Michel G."/>
            <person name="Mittag M."/>
            <person name="Olson B.J."/>
            <person name="Pangilinan J."/>
            <person name="Peng Y."/>
            <person name="Qiu H."/>
            <person name="Shu S."/>
            <person name="Singer J.T."/>
            <person name="Smith A.G."/>
            <person name="Sprecher B.N."/>
            <person name="Wagner V."/>
            <person name="Wang W."/>
            <person name="Wang Z.-Y."/>
            <person name="Yan J."/>
            <person name="Yarish C."/>
            <person name="Zoeuner-Riek S."/>
            <person name="Zhuang Y."/>
            <person name="Zou Y."/>
            <person name="Lindquist E.A."/>
            <person name="Grimwood J."/>
            <person name="Barry K."/>
            <person name="Rokhsar D.S."/>
            <person name="Schmutz J."/>
            <person name="Stiller J.W."/>
            <person name="Grossman A.R."/>
            <person name="Prochnik S.E."/>
        </authorList>
    </citation>
    <scope>NUCLEOTIDE SEQUENCE [LARGE SCALE GENOMIC DNA]</scope>
    <source>
        <strain evidence="2">4086291</strain>
    </source>
</reference>
<evidence type="ECO:0000313" key="3">
    <source>
        <dbReference type="Proteomes" id="UP000218209"/>
    </source>
</evidence>
<feature type="region of interest" description="Disordered" evidence="1">
    <location>
        <begin position="69"/>
        <end position="161"/>
    </location>
</feature>
<accession>A0A1X6NTF9</accession>
<dbReference type="AlphaFoldDB" id="A0A1X6NTF9"/>
<evidence type="ECO:0000313" key="2">
    <source>
        <dbReference type="EMBL" id="OSX71845.1"/>
    </source>
</evidence>
<organism evidence="2 3">
    <name type="scientific">Porphyra umbilicalis</name>
    <name type="common">Purple laver</name>
    <name type="synonym">Red alga</name>
    <dbReference type="NCBI Taxonomy" id="2786"/>
    <lineage>
        <taxon>Eukaryota</taxon>
        <taxon>Rhodophyta</taxon>
        <taxon>Bangiophyceae</taxon>
        <taxon>Bangiales</taxon>
        <taxon>Bangiaceae</taxon>
        <taxon>Porphyra</taxon>
    </lineage>
</organism>
<name>A0A1X6NTF9_PORUM</name>